<protein>
    <recommendedName>
        <fullName evidence="4">Outer membrane protein beta-barrel domain-containing protein</fullName>
    </recommendedName>
</protein>
<dbReference type="AlphaFoldDB" id="A0A5B3I4B8"/>
<keyword evidence="1" id="KW-0732">Signal</keyword>
<reference evidence="2 3" key="1">
    <citation type="journal article" date="2019" name="Nat. Med.">
        <title>A library of human gut bacterial isolates paired with longitudinal multiomics data enables mechanistic microbiome research.</title>
        <authorList>
            <person name="Poyet M."/>
            <person name="Groussin M."/>
            <person name="Gibbons S.M."/>
            <person name="Avila-Pacheco J."/>
            <person name="Jiang X."/>
            <person name="Kearney S.M."/>
            <person name="Perrotta A.R."/>
            <person name="Berdy B."/>
            <person name="Zhao S."/>
            <person name="Lieberman T.D."/>
            <person name="Swanson P.K."/>
            <person name="Smith M."/>
            <person name="Roesemann S."/>
            <person name="Alexander J.E."/>
            <person name="Rich S.A."/>
            <person name="Livny J."/>
            <person name="Vlamakis H."/>
            <person name="Clish C."/>
            <person name="Bullock K."/>
            <person name="Deik A."/>
            <person name="Scott J."/>
            <person name="Pierce K.A."/>
            <person name="Xavier R.J."/>
            <person name="Alm E.J."/>
        </authorList>
    </citation>
    <scope>NUCLEOTIDE SEQUENCE [LARGE SCALE GENOMIC DNA]</scope>
    <source>
        <strain evidence="2 3">BIOML-A266</strain>
    </source>
</reference>
<dbReference type="Proteomes" id="UP000322940">
    <property type="component" value="Unassembled WGS sequence"/>
</dbReference>
<proteinExistence type="predicted"/>
<feature type="chain" id="PRO_5030114474" description="Outer membrane protein beta-barrel domain-containing protein" evidence="1">
    <location>
        <begin position="25"/>
        <end position="179"/>
    </location>
</feature>
<evidence type="ECO:0000256" key="1">
    <source>
        <dbReference type="SAM" id="SignalP"/>
    </source>
</evidence>
<name>A0A5B3I4B8_9BACT</name>
<dbReference type="EMBL" id="VVXH01000004">
    <property type="protein sequence ID" value="KAA2379558.1"/>
    <property type="molecule type" value="Genomic_DNA"/>
</dbReference>
<feature type="signal peptide" evidence="1">
    <location>
        <begin position="1"/>
        <end position="24"/>
    </location>
</feature>
<gene>
    <name evidence="2" type="ORF">F2Y10_05165</name>
</gene>
<evidence type="ECO:0008006" key="4">
    <source>
        <dbReference type="Google" id="ProtNLM"/>
    </source>
</evidence>
<accession>A0A5B3I4B8</accession>
<dbReference type="RefSeq" id="WP_026318524.1">
    <property type="nucleotide sequence ID" value="NZ_AP025562.1"/>
</dbReference>
<organism evidence="2 3">
    <name type="scientific">Alistipes onderdonkii</name>
    <dbReference type="NCBI Taxonomy" id="328813"/>
    <lineage>
        <taxon>Bacteria</taxon>
        <taxon>Pseudomonadati</taxon>
        <taxon>Bacteroidota</taxon>
        <taxon>Bacteroidia</taxon>
        <taxon>Bacteroidales</taxon>
        <taxon>Rikenellaceae</taxon>
        <taxon>Alistipes</taxon>
    </lineage>
</organism>
<comment type="caution">
    <text evidence="2">The sequence shown here is derived from an EMBL/GenBank/DDBJ whole genome shotgun (WGS) entry which is preliminary data.</text>
</comment>
<evidence type="ECO:0000313" key="2">
    <source>
        <dbReference type="EMBL" id="KAA2379558.1"/>
    </source>
</evidence>
<evidence type="ECO:0000313" key="3">
    <source>
        <dbReference type="Proteomes" id="UP000322940"/>
    </source>
</evidence>
<sequence length="179" mass="19717">MKGRSRVLAAALCVLPFLATEVPAQEFPRFSCSTSVGTGFGLTRPSSVPVVWRVTGYYNVSRRFSVGAGTGVSCYEKTLVPLFADAKFLLTRRRSFTPYAGCAAGYAFAPRRDANGGLLLNPELGVQYALRCGVHLFFAAGYELQRLERLRKYEGRWFSAEFAEQLSHGTLLLKVGVLF</sequence>